<feature type="transmembrane region" description="Helical" evidence="5">
    <location>
        <begin position="415"/>
        <end position="438"/>
    </location>
</feature>
<dbReference type="PANTHER" id="PTHR22950">
    <property type="entry name" value="AMINO ACID TRANSPORTER"/>
    <property type="match status" value="1"/>
</dbReference>
<evidence type="ECO:0000256" key="4">
    <source>
        <dbReference type="ARBA" id="ARBA00023136"/>
    </source>
</evidence>
<accession>A0A7S3P464</accession>
<keyword evidence="2 5" id="KW-0812">Transmembrane</keyword>
<keyword evidence="3 5" id="KW-1133">Transmembrane helix</keyword>
<evidence type="ECO:0000256" key="5">
    <source>
        <dbReference type="SAM" id="Phobius"/>
    </source>
</evidence>
<sequence length="439" mass="46854">MSRLHDVNTEASPLVVKLTEKDKGDKKGQATVVETILNLCKTCCGTGCLALPYAAQSGGVLVFGIGLLFLGLWNLYAVERLVRCRAYLVWAVRVGEEEQEEESQRRVPATVEMESKPRRMKFPKESTSTLGKVAFFAFGPAGLEVMDILMTILLLGIVISYLSAVISFLSDTPVTIGPLGDAFVIASLMAVLSLVPDLGHLSGISGVGLLVLAGAFIVIASYGLYGFLEAPNVSLPLWPASAVGLSHFFGVCVFGFGTVPLTYNFQESMKKPSLIIPTTAGALGCVALFYIVLGVGLSILYPNVEGEILHELPGTGWLPTVTRLAMAVVVVLTAPLLIVPTGELLEGKFHDNKVLVRCGVCLVSVCVAVLLPTFVQVLAFVGCACVGFVSFCVPPILHIRIVWMLKEDKKPPNGVLLLDVVMLVWGLIATTVGTIYTLG</sequence>
<name>A0A7S3P464_9STRA</name>
<feature type="transmembrane region" description="Helical" evidence="5">
    <location>
        <begin position="377"/>
        <end position="403"/>
    </location>
</feature>
<dbReference type="AlphaFoldDB" id="A0A7S3P464"/>
<evidence type="ECO:0000313" key="7">
    <source>
        <dbReference type="EMBL" id="CAE0403827.1"/>
    </source>
</evidence>
<feature type="transmembrane region" description="Helical" evidence="5">
    <location>
        <begin position="175"/>
        <end position="195"/>
    </location>
</feature>
<feature type="transmembrane region" description="Helical" evidence="5">
    <location>
        <begin position="59"/>
        <end position="78"/>
    </location>
</feature>
<evidence type="ECO:0000259" key="6">
    <source>
        <dbReference type="Pfam" id="PF01490"/>
    </source>
</evidence>
<evidence type="ECO:0000256" key="1">
    <source>
        <dbReference type="ARBA" id="ARBA00004141"/>
    </source>
</evidence>
<feature type="domain" description="Amino acid transporter transmembrane" evidence="6">
    <location>
        <begin position="29"/>
        <end position="436"/>
    </location>
</feature>
<feature type="transmembrane region" description="Helical" evidence="5">
    <location>
        <begin position="207"/>
        <end position="228"/>
    </location>
</feature>
<evidence type="ECO:0000256" key="3">
    <source>
        <dbReference type="ARBA" id="ARBA00022989"/>
    </source>
</evidence>
<feature type="transmembrane region" description="Helical" evidence="5">
    <location>
        <begin position="354"/>
        <end position="371"/>
    </location>
</feature>
<feature type="transmembrane region" description="Helical" evidence="5">
    <location>
        <begin position="148"/>
        <end position="169"/>
    </location>
</feature>
<proteinExistence type="predicted"/>
<feature type="transmembrane region" description="Helical" evidence="5">
    <location>
        <begin position="321"/>
        <end position="342"/>
    </location>
</feature>
<organism evidence="7">
    <name type="scientific">Amphora coffeiformis</name>
    <dbReference type="NCBI Taxonomy" id="265554"/>
    <lineage>
        <taxon>Eukaryota</taxon>
        <taxon>Sar</taxon>
        <taxon>Stramenopiles</taxon>
        <taxon>Ochrophyta</taxon>
        <taxon>Bacillariophyta</taxon>
        <taxon>Bacillariophyceae</taxon>
        <taxon>Bacillariophycidae</taxon>
        <taxon>Thalassiophysales</taxon>
        <taxon>Catenulaceae</taxon>
        <taxon>Amphora</taxon>
    </lineage>
</organism>
<feature type="transmembrane region" description="Helical" evidence="5">
    <location>
        <begin position="274"/>
        <end position="301"/>
    </location>
</feature>
<protein>
    <recommendedName>
        <fullName evidence="6">Amino acid transporter transmembrane domain-containing protein</fullName>
    </recommendedName>
</protein>
<dbReference type="InterPro" id="IPR013057">
    <property type="entry name" value="AA_transpt_TM"/>
</dbReference>
<reference evidence="7" key="1">
    <citation type="submission" date="2021-01" db="EMBL/GenBank/DDBJ databases">
        <authorList>
            <person name="Corre E."/>
            <person name="Pelletier E."/>
            <person name="Niang G."/>
            <person name="Scheremetjew M."/>
            <person name="Finn R."/>
            <person name="Kale V."/>
            <person name="Holt S."/>
            <person name="Cochrane G."/>
            <person name="Meng A."/>
            <person name="Brown T."/>
            <person name="Cohen L."/>
        </authorList>
    </citation>
    <scope>NUCLEOTIDE SEQUENCE</scope>
    <source>
        <strain evidence="7">CCMP127</strain>
    </source>
</reference>
<feature type="transmembrane region" description="Helical" evidence="5">
    <location>
        <begin position="240"/>
        <end position="262"/>
    </location>
</feature>
<comment type="subcellular location">
    <subcellularLocation>
        <location evidence="1">Membrane</location>
        <topology evidence="1">Multi-pass membrane protein</topology>
    </subcellularLocation>
</comment>
<dbReference type="GO" id="GO:0015179">
    <property type="term" value="F:L-amino acid transmembrane transporter activity"/>
    <property type="evidence" value="ECO:0007669"/>
    <property type="project" value="TreeGrafter"/>
</dbReference>
<keyword evidence="4 5" id="KW-0472">Membrane</keyword>
<gene>
    <name evidence="7" type="ORF">ACOF00016_LOCUS2015</name>
</gene>
<dbReference type="Pfam" id="PF01490">
    <property type="entry name" value="Aa_trans"/>
    <property type="match status" value="1"/>
</dbReference>
<dbReference type="GO" id="GO:0016020">
    <property type="term" value="C:membrane"/>
    <property type="evidence" value="ECO:0007669"/>
    <property type="project" value="UniProtKB-SubCell"/>
</dbReference>
<evidence type="ECO:0000256" key="2">
    <source>
        <dbReference type="ARBA" id="ARBA00022692"/>
    </source>
</evidence>
<dbReference type="PANTHER" id="PTHR22950:SF681">
    <property type="entry name" value="SH2 DOMAIN-CONTAINING PROTEIN"/>
    <property type="match status" value="1"/>
</dbReference>
<dbReference type="EMBL" id="HBIM01002299">
    <property type="protein sequence ID" value="CAE0403827.1"/>
    <property type="molecule type" value="Transcribed_RNA"/>
</dbReference>